<feature type="non-terminal residue" evidence="2">
    <location>
        <position position="23"/>
    </location>
</feature>
<dbReference type="Proteomes" id="UP000018050">
    <property type="component" value="Unassembled WGS sequence"/>
</dbReference>
<proteinExistence type="predicted"/>
<sequence>MASRQRIVKADGNPPTEVEKEVD</sequence>
<evidence type="ECO:0000313" key="3">
    <source>
        <dbReference type="Proteomes" id="UP000018050"/>
    </source>
</evidence>
<dbReference type="VEuPathDB" id="ToxoDB:EAH_00026490"/>
<reference evidence="2" key="2">
    <citation type="submission" date="2013-10" db="EMBL/GenBank/DDBJ databases">
        <authorList>
            <person name="Aslett M."/>
        </authorList>
    </citation>
    <scope>NUCLEOTIDE SEQUENCE</scope>
    <source>
        <strain evidence="2">Houghton</strain>
    </source>
</reference>
<reference evidence="2" key="1">
    <citation type="submission" date="2013-10" db="EMBL/GenBank/DDBJ databases">
        <title>Genomic analysis of the causative agents of coccidiosis in chickens.</title>
        <authorList>
            <person name="Reid A.J."/>
            <person name="Blake D."/>
            <person name="Billington K."/>
            <person name="Browne H."/>
            <person name="Dunn M."/>
            <person name="Hung S."/>
            <person name="Kawahara F."/>
            <person name="Miranda-Saavedra D."/>
            <person name="Mourier T."/>
            <person name="Nagra H."/>
            <person name="Otto T.D."/>
            <person name="Rawlings N."/>
            <person name="Sanchez A."/>
            <person name="Sanders M."/>
            <person name="Subramaniam C."/>
            <person name="Tay Y."/>
            <person name="Dear P."/>
            <person name="Doerig C."/>
            <person name="Gruber A."/>
            <person name="Parkinson J."/>
            <person name="Shirley M."/>
            <person name="Wan K.L."/>
            <person name="Berriman M."/>
            <person name="Tomley F."/>
            <person name="Pain A."/>
        </authorList>
    </citation>
    <scope>NUCLEOTIDE SEQUENCE</scope>
    <source>
        <strain evidence="2">Houghton</strain>
    </source>
</reference>
<evidence type="ECO:0000313" key="2">
    <source>
        <dbReference type="EMBL" id="CDI77708.1"/>
    </source>
</evidence>
<accession>U6GEE1</accession>
<gene>
    <name evidence="2" type="ORF">EAH_00026490</name>
</gene>
<dbReference type="AlphaFoldDB" id="U6GEE1"/>
<dbReference type="RefSeq" id="XP_013251969.1">
    <property type="nucleotide sequence ID" value="XM_013396515.1"/>
</dbReference>
<dbReference type="GeneID" id="25270719"/>
<protein>
    <submittedName>
        <fullName evidence="2">Uncharacterized protein</fullName>
    </submittedName>
</protein>
<organism evidence="2 3">
    <name type="scientific">Eimeria acervulina</name>
    <name type="common">Coccidian parasite</name>
    <dbReference type="NCBI Taxonomy" id="5801"/>
    <lineage>
        <taxon>Eukaryota</taxon>
        <taxon>Sar</taxon>
        <taxon>Alveolata</taxon>
        <taxon>Apicomplexa</taxon>
        <taxon>Conoidasida</taxon>
        <taxon>Coccidia</taxon>
        <taxon>Eucoccidiorida</taxon>
        <taxon>Eimeriorina</taxon>
        <taxon>Eimeriidae</taxon>
        <taxon>Eimeria</taxon>
    </lineage>
</organism>
<feature type="region of interest" description="Disordered" evidence="1">
    <location>
        <begin position="1"/>
        <end position="23"/>
    </location>
</feature>
<dbReference type="EMBL" id="HG670728">
    <property type="protein sequence ID" value="CDI77708.1"/>
    <property type="molecule type" value="Genomic_DNA"/>
</dbReference>
<name>U6GEE1_EIMAC</name>
<evidence type="ECO:0000256" key="1">
    <source>
        <dbReference type="SAM" id="MobiDB-lite"/>
    </source>
</evidence>
<keyword evidence="3" id="KW-1185">Reference proteome</keyword>